<keyword evidence="2" id="KW-1185">Reference proteome</keyword>
<dbReference type="EMBL" id="KB008093">
    <property type="protein sequence ID" value="ELR13537.1"/>
    <property type="molecule type" value="Genomic_DNA"/>
</dbReference>
<protein>
    <submittedName>
        <fullName evidence="1">Uncharacterized protein</fullName>
    </submittedName>
</protein>
<reference evidence="1 2" key="1">
    <citation type="journal article" date="2013" name="Genome Biol.">
        <title>Genome of Acanthamoeba castellanii highlights extensive lateral gene transfer and early evolution of tyrosine kinase signaling.</title>
        <authorList>
            <person name="Clarke M."/>
            <person name="Lohan A.J."/>
            <person name="Liu B."/>
            <person name="Lagkouvardos I."/>
            <person name="Roy S."/>
            <person name="Zafar N."/>
            <person name="Bertelli C."/>
            <person name="Schilde C."/>
            <person name="Kianianmomeni A."/>
            <person name="Burglin T.R."/>
            <person name="Frech C."/>
            <person name="Turcotte B."/>
            <person name="Kopec K.O."/>
            <person name="Synnott J.M."/>
            <person name="Choo C."/>
            <person name="Paponov I."/>
            <person name="Finkler A."/>
            <person name="Soon Heng Tan C."/>
            <person name="Hutchins A.P."/>
            <person name="Weinmeier T."/>
            <person name="Rattei T."/>
            <person name="Chu J.S."/>
            <person name="Gimenez G."/>
            <person name="Irimia M."/>
            <person name="Rigden D.J."/>
            <person name="Fitzpatrick D.A."/>
            <person name="Lorenzo-Morales J."/>
            <person name="Bateman A."/>
            <person name="Chiu C.H."/>
            <person name="Tang P."/>
            <person name="Hegemann P."/>
            <person name="Fromm H."/>
            <person name="Raoult D."/>
            <person name="Greub G."/>
            <person name="Miranda-Saavedra D."/>
            <person name="Chen N."/>
            <person name="Nash P."/>
            <person name="Ginger M.L."/>
            <person name="Horn M."/>
            <person name="Schaap P."/>
            <person name="Caler L."/>
            <person name="Loftus B."/>
        </authorList>
    </citation>
    <scope>NUCLEOTIDE SEQUENCE [LARGE SCALE GENOMIC DNA]</scope>
    <source>
        <strain evidence="1 2">Neff</strain>
    </source>
</reference>
<sequence length="280" mass="30434">MSSAPPKQRIQTVQDFAITSQLRQDHLAVKIAPLLTDFFLSIYRSCLNYAEAVMAESGDVVDPIDHFARAGAGSVSPALMATLPTKRKIVGELIDEAGTVFLSDPALIAKPRRAIESAAIWRGGGGTADGANLFSPAMRSNANYIFLTKAKSGVLREKIYKNWGSSVPNARVFNQIMDAATLDYSCLVIDNKNNSSSRISDSFARFKADYDLAESPFKMGGAPFWAFGATAGIGEDEMDNDEGGNNVGDDEIDAMERALRNIGPKTKVRVRRVTRDEDDE</sequence>
<dbReference type="Proteomes" id="UP000011083">
    <property type="component" value="Unassembled WGS sequence"/>
</dbReference>
<gene>
    <name evidence="1" type="ORF">ACA1_247650</name>
</gene>
<dbReference type="KEGG" id="acan:ACA1_247650"/>
<evidence type="ECO:0000313" key="2">
    <source>
        <dbReference type="Proteomes" id="UP000011083"/>
    </source>
</evidence>
<dbReference type="RefSeq" id="XP_004335550.1">
    <property type="nucleotide sequence ID" value="XM_004335502.1"/>
</dbReference>
<dbReference type="GeneID" id="14913883"/>
<proteinExistence type="predicted"/>
<organism evidence="1 2">
    <name type="scientific">Acanthamoeba castellanii (strain ATCC 30010 / Neff)</name>
    <dbReference type="NCBI Taxonomy" id="1257118"/>
    <lineage>
        <taxon>Eukaryota</taxon>
        <taxon>Amoebozoa</taxon>
        <taxon>Discosea</taxon>
        <taxon>Longamoebia</taxon>
        <taxon>Centramoebida</taxon>
        <taxon>Acanthamoebidae</taxon>
        <taxon>Acanthamoeba</taxon>
    </lineage>
</organism>
<accession>L8GKI6</accession>
<dbReference type="VEuPathDB" id="AmoebaDB:ACA1_247650"/>
<name>L8GKI6_ACACF</name>
<dbReference type="AlphaFoldDB" id="L8GKI6"/>
<evidence type="ECO:0000313" key="1">
    <source>
        <dbReference type="EMBL" id="ELR13537.1"/>
    </source>
</evidence>